<evidence type="ECO:0000313" key="2">
    <source>
        <dbReference type="Proteomes" id="UP000651475"/>
    </source>
</evidence>
<dbReference type="RefSeq" id="WP_186929383.1">
    <property type="nucleotide sequence ID" value="NZ_JACOOJ010000009.1"/>
</dbReference>
<dbReference type="EMBL" id="JACOOJ010000009">
    <property type="protein sequence ID" value="MBC5632628.1"/>
    <property type="molecule type" value="Genomic_DNA"/>
</dbReference>
<comment type="caution">
    <text evidence="1">The sequence shown here is derived from an EMBL/GenBank/DDBJ whole genome shotgun (WGS) entry which is preliminary data.</text>
</comment>
<accession>A0ABR7DP95</accession>
<name>A0ABR7DP95_9BACT</name>
<reference evidence="1 2" key="1">
    <citation type="submission" date="2020-08" db="EMBL/GenBank/DDBJ databases">
        <title>Genome public.</title>
        <authorList>
            <person name="Liu C."/>
            <person name="Sun Q."/>
        </authorList>
    </citation>
    <scope>NUCLEOTIDE SEQUENCE [LARGE SCALE GENOMIC DNA]</scope>
    <source>
        <strain evidence="1 2">NSJ-79</strain>
    </source>
</reference>
<proteinExistence type="predicted"/>
<dbReference type="Proteomes" id="UP000651475">
    <property type="component" value="Unassembled WGS sequence"/>
</dbReference>
<keyword evidence="2" id="KW-1185">Reference proteome</keyword>
<sequence>MSEIKEHVEKWINLMICKYPWIKFVYEVSEDNIDHNICVYPKNLIESSEGYCNDEIDFVFELDKLFPNNDVLFSIEEELFSCSDNAKVYDINNNGVIDMSTSENLKYKSSKVYNNNVSDYCSYALAA</sequence>
<protein>
    <submittedName>
        <fullName evidence="1">Uncharacterized protein</fullName>
    </submittedName>
</protein>
<organism evidence="1 2">
    <name type="scientific">Parabacteroides hominis</name>
    <dbReference type="NCBI Taxonomy" id="2763057"/>
    <lineage>
        <taxon>Bacteria</taxon>
        <taxon>Pseudomonadati</taxon>
        <taxon>Bacteroidota</taxon>
        <taxon>Bacteroidia</taxon>
        <taxon>Bacteroidales</taxon>
        <taxon>Tannerellaceae</taxon>
        <taxon>Parabacteroides</taxon>
    </lineage>
</organism>
<gene>
    <name evidence="1" type="ORF">H8S65_07585</name>
</gene>
<evidence type="ECO:0000313" key="1">
    <source>
        <dbReference type="EMBL" id="MBC5632628.1"/>
    </source>
</evidence>